<dbReference type="NCBIfam" id="TIGR02946">
    <property type="entry name" value="acyl_WS_DGAT"/>
    <property type="match status" value="1"/>
</dbReference>
<evidence type="ECO:0000256" key="1">
    <source>
        <dbReference type="ARBA" id="ARBA00004771"/>
    </source>
</evidence>
<dbReference type="Pfam" id="PF06974">
    <property type="entry name" value="WS_DGAT_C"/>
    <property type="match status" value="1"/>
</dbReference>
<dbReference type="GO" id="GO:0051701">
    <property type="term" value="P:biological process involved in interaction with host"/>
    <property type="evidence" value="ECO:0007669"/>
    <property type="project" value="TreeGrafter"/>
</dbReference>
<evidence type="ECO:0000256" key="3">
    <source>
        <dbReference type="ARBA" id="ARBA00009587"/>
    </source>
</evidence>
<dbReference type="GO" id="GO:0071731">
    <property type="term" value="P:response to nitric oxide"/>
    <property type="evidence" value="ECO:0007669"/>
    <property type="project" value="TreeGrafter"/>
</dbReference>
<dbReference type="InterPro" id="IPR045034">
    <property type="entry name" value="O-acyltransferase_WSD1-like"/>
</dbReference>
<dbReference type="Proteomes" id="UP000319769">
    <property type="component" value="Unassembled WGS sequence"/>
</dbReference>
<name>A0A5N0V2I4_9PSEU</name>
<comment type="similarity">
    <text evidence="3 11">Belongs to the long-chain O-acyltransferase family.</text>
</comment>
<dbReference type="PANTHER" id="PTHR31650">
    <property type="entry name" value="O-ACYLTRANSFERASE (WSD1-LIKE) FAMILY PROTEIN"/>
    <property type="match status" value="1"/>
</dbReference>
<dbReference type="GO" id="GO:0006071">
    <property type="term" value="P:glycerol metabolic process"/>
    <property type="evidence" value="ECO:0007669"/>
    <property type="project" value="UniProtKB-KW"/>
</dbReference>
<dbReference type="Pfam" id="PF03007">
    <property type="entry name" value="WS_DGAT_cat"/>
    <property type="match status" value="1"/>
</dbReference>
<dbReference type="EMBL" id="VMNW02000023">
    <property type="protein sequence ID" value="KAA9160225.1"/>
    <property type="molecule type" value="Genomic_DNA"/>
</dbReference>
<comment type="pathway">
    <text evidence="2">Lipid metabolism.</text>
</comment>
<dbReference type="GO" id="GO:0005886">
    <property type="term" value="C:plasma membrane"/>
    <property type="evidence" value="ECO:0007669"/>
    <property type="project" value="TreeGrafter"/>
</dbReference>
<evidence type="ECO:0000256" key="6">
    <source>
        <dbReference type="ARBA" id="ARBA00022679"/>
    </source>
</evidence>
<accession>A0A5N0V2I4</accession>
<evidence type="ECO:0000256" key="4">
    <source>
        <dbReference type="ARBA" id="ARBA00013244"/>
    </source>
</evidence>
<keyword evidence="9 11" id="KW-0012">Acyltransferase</keyword>
<keyword evidence="8 11" id="KW-0443">Lipid metabolism</keyword>
<dbReference type="GO" id="GO:0001666">
    <property type="term" value="P:response to hypoxia"/>
    <property type="evidence" value="ECO:0007669"/>
    <property type="project" value="TreeGrafter"/>
</dbReference>
<evidence type="ECO:0000256" key="5">
    <source>
        <dbReference type="ARBA" id="ARBA00022516"/>
    </source>
</evidence>
<dbReference type="InterPro" id="IPR014292">
    <property type="entry name" value="Acyl_transf_WS/DGAT"/>
</dbReference>
<keyword evidence="15" id="KW-1185">Reference proteome</keyword>
<evidence type="ECO:0000313" key="15">
    <source>
        <dbReference type="Proteomes" id="UP000319769"/>
    </source>
</evidence>
<evidence type="ECO:0000259" key="13">
    <source>
        <dbReference type="Pfam" id="PF06974"/>
    </source>
</evidence>
<dbReference type="RefSeq" id="WP_144748568.1">
    <property type="nucleotide sequence ID" value="NZ_VMNW02000023.1"/>
</dbReference>
<dbReference type="OrthoDB" id="9810950at2"/>
<feature type="domain" description="O-acyltransferase WSD1 C-terminal" evidence="13">
    <location>
        <begin position="305"/>
        <end position="449"/>
    </location>
</feature>
<dbReference type="EC" id="2.3.1.20" evidence="4 11"/>
<keyword evidence="7 11" id="KW-0319">Glycerol metabolism</keyword>
<organism evidence="14 15">
    <name type="scientific">Amycolatopsis acidicola</name>
    <dbReference type="NCBI Taxonomy" id="2596893"/>
    <lineage>
        <taxon>Bacteria</taxon>
        <taxon>Bacillati</taxon>
        <taxon>Actinomycetota</taxon>
        <taxon>Actinomycetes</taxon>
        <taxon>Pseudonocardiales</taxon>
        <taxon>Pseudonocardiaceae</taxon>
        <taxon>Amycolatopsis</taxon>
    </lineage>
</organism>
<keyword evidence="6 11" id="KW-0808">Transferase</keyword>
<feature type="domain" description="O-acyltransferase WSD1-like N-terminal" evidence="12">
    <location>
        <begin position="4"/>
        <end position="265"/>
    </location>
</feature>
<comment type="caution">
    <text evidence="14">The sequence shown here is derived from an EMBL/GenBank/DDBJ whole genome shotgun (WGS) entry which is preliminary data.</text>
</comment>
<proteinExistence type="inferred from homology"/>
<evidence type="ECO:0000256" key="10">
    <source>
        <dbReference type="ARBA" id="ARBA00048109"/>
    </source>
</evidence>
<dbReference type="SUPFAM" id="SSF52777">
    <property type="entry name" value="CoA-dependent acyltransferases"/>
    <property type="match status" value="1"/>
</dbReference>
<evidence type="ECO:0000256" key="7">
    <source>
        <dbReference type="ARBA" id="ARBA00022798"/>
    </source>
</evidence>
<evidence type="ECO:0000256" key="11">
    <source>
        <dbReference type="RuleBase" id="RU361241"/>
    </source>
</evidence>
<comment type="catalytic activity">
    <reaction evidence="10 11">
        <text>an acyl-CoA + a 1,2-diacyl-sn-glycerol = a triacyl-sn-glycerol + CoA</text>
        <dbReference type="Rhea" id="RHEA:10868"/>
        <dbReference type="ChEBI" id="CHEBI:17815"/>
        <dbReference type="ChEBI" id="CHEBI:57287"/>
        <dbReference type="ChEBI" id="CHEBI:58342"/>
        <dbReference type="ChEBI" id="CHEBI:64615"/>
        <dbReference type="EC" id="2.3.1.20"/>
    </reaction>
</comment>
<dbReference type="PANTHER" id="PTHR31650:SF1">
    <property type="entry name" value="WAX ESTER SYNTHASE_DIACYLGLYCEROL ACYLTRANSFERASE 4-RELATED"/>
    <property type="match status" value="1"/>
</dbReference>
<keyword evidence="5 11" id="KW-0444">Lipid biosynthesis</keyword>
<dbReference type="GO" id="GO:0019432">
    <property type="term" value="P:triglyceride biosynthetic process"/>
    <property type="evidence" value="ECO:0007669"/>
    <property type="project" value="UniProtKB-UniPathway"/>
</dbReference>
<sequence>MDTLSPLDAAFLEIEDAEPESSLAIASIAVLEGPVPAQEELVTEYAARLPQVPRYRQRMRRVPFDLGPPVWADDPGFDPAKQFERIALPAPGDEGALCELVGLIMSERMDRSRPLWQCWVVEGLPEGRWALVSKIHHSLADGVSASALHELFFRVEPAPPAPVWQPEDEPGPFTLLGSAVRRLVTGPFTELPVLVRTMLSPERLARRIADTARGMAALATALVPAASSSLTGPVGRQRHYELAHTTLADLLAISRYFRVTLNDVALAAVTGALRAVLLDRGEDPAADTVRSLVPVSVRDSSTMDNQISLLLPVLPVDLPDPVERLTAVHRRLTALKREKEAEAGLTVTTTAAHGPFPPVGWALRAAAKLPQRAITTVTTNVPGPAHRLSLLGREVVDLYPYVPIAVRLRTGIAILSYAGKVTFGITADVGTAPKAGLLSGTIEQELGALRHLAGGASEK</sequence>
<dbReference type="UniPathway" id="UPA00282"/>
<gene>
    <name evidence="14" type="ORF">FPZ12_017910</name>
</gene>
<dbReference type="InterPro" id="IPR004255">
    <property type="entry name" value="O-acyltransferase_WSD1_N"/>
</dbReference>
<reference evidence="14" key="1">
    <citation type="submission" date="2019-09" db="EMBL/GenBank/DDBJ databases">
        <authorList>
            <person name="Teo W.F.A."/>
            <person name="Duangmal K."/>
        </authorList>
    </citation>
    <scope>NUCLEOTIDE SEQUENCE [LARGE SCALE GENOMIC DNA]</scope>
    <source>
        <strain evidence="14">K81G1</strain>
    </source>
</reference>
<evidence type="ECO:0000259" key="12">
    <source>
        <dbReference type="Pfam" id="PF03007"/>
    </source>
</evidence>
<evidence type="ECO:0000256" key="8">
    <source>
        <dbReference type="ARBA" id="ARBA00023098"/>
    </source>
</evidence>
<evidence type="ECO:0000256" key="2">
    <source>
        <dbReference type="ARBA" id="ARBA00005189"/>
    </source>
</evidence>
<dbReference type="InterPro" id="IPR009721">
    <property type="entry name" value="O-acyltransferase_WSD1_C"/>
</dbReference>
<evidence type="ECO:0000256" key="9">
    <source>
        <dbReference type="ARBA" id="ARBA00023315"/>
    </source>
</evidence>
<dbReference type="GO" id="GO:0004144">
    <property type="term" value="F:diacylglycerol O-acyltransferase activity"/>
    <property type="evidence" value="ECO:0007669"/>
    <property type="project" value="UniProtKB-EC"/>
</dbReference>
<evidence type="ECO:0000313" key="14">
    <source>
        <dbReference type="EMBL" id="KAA9160225.1"/>
    </source>
</evidence>
<comment type="pathway">
    <text evidence="1 11">Glycerolipid metabolism; triacylglycerol biosynthesis.</text>
</comment>
<dbReference type="AlphaFoldDB" id="A0A5N0V2I4"/>
<protein>
    <recommendedName>
        <fullName evidence="4 11">Diacylglycerol O-acyltransferase</fullName>
        <ecNumber evidence="4 11">2.3.1.20</ecNumber>
    </recommendedName>
</protein>